<name>A0ABV2RSK8_BRAJP</name>
<protein>
    <submittedName>
        <fullName evidence="1">Uncharacterized protein</fullName>
    </submittedName>
</protein>
<accession>A0ABV2RSK8</accession>
<dbReference type="EMBL" id="JBEPTQ010000002">
    <property type="protein sequence ID" value="MET4719290.1"/>
    <property type="molecule type" value="Genomic_DNA"/>
</dbReference>
<keyword evidence="2" id="KW-1185">Reference proteome</keyword>
<proteinExistence type="predicted"/>
<comment type="caution">
    <text evidence="1">The sequence shown here is derived from an EMBL/GenBank/DDBJ whole genome shotgun (WGS) entry which is preliminary data.</text>
</comment>
<gene>
    <name evidence="1" type="ORF">ABIF63_003396</name>
</gene>
<organism evidence="1 2">
    <name type="scientific">Bradyrhizobium japonicum</name>
    <dbReference type="NCBI Taxonomy" id="375"/>
    <lineage>
        <taxon>Bacteria</taxon>
        <taxon>Pseudomonadati</taxon>
        <taxon>Pseudomonadota</taxon>
        <taxon>Alphaproteobacteria</taxon>
        <taxon>Hyphomicrobiales</taxon>
        <taxon>Nitrobacteraceae</taxon>
        <taxon>Bradyrhizobium</taxon>
    </lineage>
</organism>
<evidence type="ECO:0000313" key="2">
    <source>
        <dbReference type="Proteomes" id="UP001549291"/>
    </source>
</evidence>
<evidence type="ECO:0000313" key="1">
    <source>
        <dbReference type="EMBL" id="MET4719290.1"/>
    </source>
</evidence>
<sequence>MAASDYVPIFFKNRLHLAGRPQLSTHPNESAS</sequence>
<reference evidence="1 2" key="1">
    <citation type="submission" date="2024-06" db="EMBL/GenBank/DDBJ databases">
        <title>Genomic Encyclopedia of Type Strains, Phase V (KMG-V): Genome sequencing to study the core and pangenomes of soil and plant-associated prokaryotes.</title>
        <authorList>
            <person name="Whitman W."/>
        </authorList>
    </citation>
    <scope>NUCLEOTIDE SEQUENCE [LARGE SCALE GENOMIC DNA]</scope>
    <source>
        <strain evidence="1 2">USDA 160</strain>
    </source>
</reference>
<dbReference type="Proteomes" id="UP001549291">
    <property type="component" value="Unassembled WGS sequence"/>
</dbReference>